<reference evidence="2 3" key="2">
    <citation type="journal article" date="2010" name="Stand. Genomic Sci.">
        <title>Complete genome sequence of Sebaldella termitidis type strain (NCTC 11300).</title>
        <authorList>
            <person name="Harmon-Smith M."/>
            <person name="Celia L."/>
            <person name="Chertkov O."/>
            <person name="Lapidus A."/>
            <person name="Copeland A."/>
            <person name="Glavina Del Rio T."/>
            <person name="Nolan M."/>
            <person name="Lucas S."/>
            <person name="Tice H."/>
            <person name="Cheng J.F."/>
            <person name="Han C."/>
            <person name="Detter J.C."/>
            <person name="Bruce D."/>
            <person name="Goodwin L."/>
            <person name="Pitluck S."/>
            <person name="Pati A."/>
            <person name="Liolios K."/>
            <person name="Ivanova N."/>
            <person name="Mavromatis K."/>
            <person name="Mikhailova N."/>
            <person name="Chen A."/>
            <person name="Palaniappan K."/>
            <person name="Land M."/>
            <person name="Hauser L."/>
            <person name="Chang Y.J."/>
            <person name="Jeffries C.D."/>
            <person name="Brettin T."/>
            <person name="Goker M."/>
            <person name="Beck B."/>
            <person name="Bristow J."/>
            <person name="Eisen J.A."/>
            <person name="Markowitz V."/>
            <person name="Hugenholtz P."/>
            <person name="Kyrpides N.C."/>
            <person name="Klenk H.P."/>
            <person name="Chen F."/>
        </authorList>
    </citation>
    <scope>NUCLEOTIDE SEQUENCE [LARGE SCALE GENOMIC DNA]</scope>
    <source>
        <strain evidence="3">ATCC 33386 / NCTC 11300</strain>
    </source>
</reference>
<dbReference type="Pfam" id="PF04865">
    <property type="entry name" value="Baseplate_J"/>
    <property type="match status" value="1"/>
</dbReference>
<name>D1AN60_SEBTE</name>
<dbReference type="InterPro" id="IPR006949">
    <property type="entry name" value="Barrel_Baseplate_J-like"/>
</dbReference>
<dbReference type="STRING" id="526218.Sterm_2820"/>
<feature type="domain" description="Baseplate protein J-like barrel" evidence="1">
    <location>
        <begin position="105"/>
        <end position="185"/>
    </location>
</feature>
<reference evidence="3" key="1">
    <citation type="submission" date="2009-09" db="EMBL/GenBank/DDBJ databases">
        <title>The complete chromosome of Sebaldella termitidis ATCC 33386.</title>
        <authorList>
            <consortium name="US DOE Joint Genome Institute (JGI-PGF)"/>
            <person name="Lucas S."/>
            <person name="Copeland A."/>
            <person name="Lapidus A."/>
            <person name="Glavina del Rio T."/>
            <person name="Dalin E."/>
            <person name="Tice H."/>
            <person name="Bruce D."/>
            <person name="Goodwin L."/>
            <person name="Pitluck S."/>
            <person name="Kyrpides N."/>
            <person name="Mavromatis K."/>
            <person name="Ivanova N."/>
            <person name="Mikhailova N."/>
            <person name="Sims D."/>
            <person name="Meincke L."/>
            <person name="Brettin T."/>
            <person name="Detter J.C."/>
            <person name="Han C."/>
            <person name="Larimer F."/>
            <person name="Land M."/>
            <person name="Hauser L."/>
            <person name="Markowitz V."/>
            <person name="Cheng J.F."/>
            <person name="Hugenholtz P."/>
            <person name="Woyke T."/>
            <person name="Wu D."/>
            <person name="Eisen J.A."/>
        </authorList>
    </citation>
    <scope>NUCLEOTIDE SEQUENCE [LARGE SCALE GENOMIC DNA]</scope>
    <source>
        <strain evidence="3">ATCC 33386 / NCTC 11300</strain>
    </source>
</reference>
<protein>
    <recommendedName>
        <fullName evidence="1">Baseplate protein J-like barrel domain-containing protein</fullName>
    </recommendedName>
</protein>
<sequence>MTIEEFKNKYGVTADGLVVPYFEDYKVLYTLAAQKYIDPDFEIDSSEEIGEMFEVWSYVGEEISRLLLLIYGSMFPQTASGTVLDNYALEAGIERSQGSYASGELEIDGTAFYIVKKGFQVAKSGNYIYSTIEDVQLDLTGYGVVKIQSIGFGTDYNASIGDVNIVISNNEYVNAVMNVTPIEGGKGIESDAELRERIFGGNGTGDPSLPGIKNALKNNSKLRKVEVYQNATEEYDSVYELEPTQIKIIASGVIDQEIAEIIFQTISAGIETVGNVAFNVTSEDGQISQIKIQEADEILLYIRISNIVFKQKLTDDELKLLIYESVNQELDNDDFGYKLNYEKIRSRIQIISFIDEVDVEISTDGNVYVQNDIILDVDEFASLDINNIIIEETT</sequence>
<dbReference type="AlphaFoldDB" id="D1AN60"/>
<gene>
    <name evidence="2" type="ordered locus">Sterm_2820</name>
</gene>
<organism evidence="2 3">
    <name type="scientific">Sebaldella termitidis (strain ATCC 33386 / NCTC 11300)</name>
    <dbReference type="NCBI Taxonomy" id="526218"/>
    <lineage>
        <taxon>Bacteria</taxon>
        <taxon>Fusobacteriati</taxon>
        <taxon>Fusobacteriota</taxon>
        <taxon>Fusobacteriia</taxon>
        <taxon>Fusobacteriales</taxon>
        <taxon>Leptotrichiaceae</taxon>
        <taxon>Sebaldella</taxon>
    </lineage>
</organism>
<dbReference type="EMBL" id="CP001739">
    <property type="protein sequence ID" value="ACZ09664.1"/>
    <property type="molecule type" value="Genomic_DNA"/>
</dbReference>
<evidence type="ECO:0000313" key="3">
    <source>
        <dbReference type="Proteomes" id="UP000000845"/>
    </source>
</evidence>
<dbReference type="RefSeq" id="WP_012862258.1">
    <property type="nucleotide sequence ID" value="NC_013517.1"/>
</dbReference>
<dbReference type="KEGG" id="str:Sterm_2820"/>
<dbReference type="eggNOG" id="COG3299">
    <property type="taxonomic scope" value="Bacteria"/>
</dbReference>
<dbReference type="Proteomes" id="UP000000845">
    <property type="component" value="Chromosome"/>
</dbReference>
<dbReference type="HOGENOM" id="CLU_045101_0_0_0"/>
<keyword evidence="3" id="KW-1185">Reference proteome</keyword>
<accession>D1AN60</accession>
<evidence type="ECO:0000313" key="2">
    <source>
        <dbReference type="EMBL" id="ACZ09664.1"/>
    </source>
</evidence>
<evidence type="ECO:0000259" key="1">
    <source>
        <dbReference type="Pfam" id="PF04865"/>
    </source>
</evidence>
<proteinExistence type="predicted"/>